<proteinExistence type="predicted"/>
<dbReference type="SUPFAM" id="SSF52058">
    <property type="entry name" value="L domain-like"/>
    <property type="match status" value="1"/>
</dbReference>
<organism evidence="4 5">
    <name type="scientific">Saprolegnia parasitica (strain CBS 223.65)</name>
    <dbReference type="NCBI Taxonomy" id="695850"/>
    <lineage>
        <taxon>Eukaryota</taxon>
        <taxon>Sar</taxon>
        <taxon>Stramenopiles</taxon>
        <taxon>Oomycota</taxon>
        <taxon>Saprolegniomycetes</taxon>
        <taxon>Saprolegniales</taxon>
        <taxon>Saprolegniaceae</taxon>
        <taxon>Saprolegnia</taxon>
    </lineage>
</organism>
<evidence type="ECO:0008006" key="6">
    <source>
        <dbReference type="Google" id="ProtNLM"/>
    </source>
</evidence>
<dbReference type="InterPro" id="IPR050333">
    <property type="entry name" value="SLRP"/>
</dbReference>
<evidence type="ECO:0000313" key="5">
    <source>
        <dbReference type="Proteomes" id="UP000030745"/>
    </source>
</evidence>
<dbReference type="AlphaFoldDB" id="A0A067D1F1"/>
<dbReference type="Gene3D" id="3.80.10.10">
    <property type="entry name" value="Ribonuclease Inhibitor"/>
    <property type="match status" value="1"/>
</dbReference>
<dbReference type="EMBL" id="KK583189">
    <property type="protein sequence ID" value="KDO35320.1"/>
    <property type="molecule type" value="Genomic_DNA"/>
</dbReference>
<dbReference type="GeneID" id="24122821"/>
<evidence type="ECO:0000256" key="2">
    <source>
        <dbReference type="ARBA" id="ARBA00022737"/>
    </source>
</evidence>
<feature type="transmembrane region" description="Helical" evidence="3">
    <location>
        <begin position="62"/>
        <end position="82"/>
    </location>
</feature>
<accession>A0A067D1F1</accession>
<sequence length="577" mass="63475">MHKAQVPPTLGAAARRPILVVAFLKNLASVIYLVVCVLIMLLSTPSQRIRGQAYMSSSWSPAVYTVYCLLHLVAMLPTPTWLSSSSQNTLTRLVQRIKSWMASDTVRATFQAIETTAQVLQGYHLSALSVDKDIVLVYALLISGRCLVVPWLLFSSNVFVKTTLILAINSLVSFGIAVGLAMVRILPPLLLAVTGETKDIYSPEWGTRNILLARFIFPTSGADLLEKSIVLSANVVNVRRLVLAAAKLPPQRPSLRRTYTAPVMLGPSASVLSLRRATSFAKLHSVASQSLRTVTEVGQTLQFRQKRILKLFLVYQLLMGATVLFNVIDLVWLRSPCPHGCQLQTHPWFTRSCSCAYLHMNCADPSFEKANLSDSLSPDIWGASVFFLHLSQCYLPTGLDLRLLARLHSVSALAIDFSNMTSWDAPPNVTWPPSLHGINLRYGNLTAIPSVFYTLPPQLQTLSIMGHPLRTIPSDLFSRWTTVTWLGLAGAQITSLPDAMVRLVHLERLILIDNQLSEIPATWATAFPVMQRYELSGNAISILPPTLVDAKPKALIDLSNNPVSTAVNPIAQTLAQI</sequence>
<evidence type="ECO:0000256" key="1">
    <source>
        <dbReference type="ARBA" id="ARBA00022614"/>
    </source>
</evidence>
<dbReference type="RefSeq" id="XP_012193666.1">
    <property type="nucleotide sequence ID" value="XM_012338276.1"/>
</dbReference>
<gene>
    <name evidence="4" type="ORF">SPRG_00169</name>
</gene>
<protein>
    <recommendedName>
        <fullName evidence="6">L domain-like protein</fullName>
    </recommendedName>
</protein>
<dbReference type="GO" id="GO:0005615">
    <property type="term" value="C:extracellular space"/>
    <property type="evidence" value="ECO:0007669"/>
    <property type="project" value="TreeGrafter"/>
</dbReference>
<keyword evidence="1" id="KW-0433">Leucine-rich repeat</keyword>
<evidence type="ECO:0000256" key="3">
    <source>
        <dbReference type="SAM" id="Phobius"/>
    </source>
</evidence>
<keyword evidence="3" id="KW-0472">Membrane</keyword>
<keyword evidence="5" id="KW-1185">Reference proteome</keyword>
<keyword evidence="3" id="KW-1133">Transmembrane helix</keyword>
<name>A0A067D1F1_SAPPC</name>
<dbReference type="VEuPathDB" id="FungiDB:SPRG_00169"/>
<dbReference type="PANTHER" id="PTHR45712:SF22">
    <property type="entry name" value="INSULIN-LIKE GROWTH FACTOR-BINDING PROTEIN COMPLEX ACID LABILE SUBUNIT"/>
    <property type="match status" value="1"/>
</dbReference>
<dbReference type="OrthoDB" id="70219at2759"/>
<feature type="transmembrane region" description="Helical" evidence="3">
    <location>
        <begin position="312"/>
        <end position="333"/>
    </location>
</feature>
<dbReference type="Proteomes" id="UP000030745">
    <property type="component" value="Unassembled WGS sequence"/>
</dbReference>
<keyword evidence="3" id="KW-0812">Transmembrane</keyword>
<keyword evidence="2" id="KW-0677">Repeat</keyword>
<evidence type="ECO:0000313" key="4">
    <source>
        <dbReference type="EMBL" id="KDO35320.1"/>
    </source>
</evidence>
<dbReference type="InterPro" id="IPR032675">
    <property type="entry name" value="LRR_dom_sf"/>
</dbReference>
<dbReference type="STRING" id="695850.A0A067D1F1"/>
<dbReference type="PANTHER" id="PTHR45712">
    <property type="entry name" value="AGAP008170-PA"/>
    <property type="match status" value="1"/>
</dbReference>
<feature type="transmembrane region" description="Helical" evidence="3">
    <location>
        <begin position="134"/>
        <end position="153"/>
    </location>
</feature>
<reference evidence="4 5" key="1">
    <citation type="journal article" date="2013" name="PLoS Genet.">
        <title>Distinctive expansion of potential virulence genes in the genome of the oomycete fish pathogen Saprolegnia parasitica.</title>
        <authorList>
            <person name="Jiang R.H."/>
            <person name="de Bruijn I."/>
            <person name="Haas B.J."/>
            <person name="Belmonte R."/>
            <person name="Lobach L."/>
            <person name="Christie J."/>
            <person name="van den Ackerveken G."/>
            <person name="Bottin A."/>
            <person name="Bulone V."/>
            <person name="Diaz-Moreno S.M."/>
            <person name="Dumas B."/>
            <person name="Fan L."/>
            <person name="Gaulin E."/>
            <person name="Govers F."/>
            <person name="Grenville-Briggs L.J."/>
            <person name="Horner N.R."/>
            <person name="Levin J.Z."/>
            <person name="Mammella M."/>
            <person name="Meijer H.J."/>
            <person name="Morris P."/>
            <person name="Nusbaum C."/>
            <person name="Oome S."/>
            <person name="Phillips A.J."/>
            <person name="van Rooyen D."/>
            <person name="Rzeszutek E."/>
            <person name="Saraiva M."/>
            <person name="Secombes C.J."/>
            <person name="Seidl M.F."/>
            <person name="Snel B."/>
            <person name="Stassen J.H."/>
            <person name="Sykes S."/>
            <person name="Tripathy S."/>
            <person name="van den Berg H."/>
            <person name="Vega-Arreguin J.C."/>
            <person name="Wawra S."/>
            <person name="Young S.K."/>
            <person name="Zeng Q."/>
            <person name="Dieguez-Uribeondo J."/>
            <person name="Russ C."/>
            <person name="Tyler B.M."/>
            <person name="van West P."/>
        </authorList>
    </citation>
    <scope>NUCLEOTIDE SEQUENCE [LARGE SCALE GENOMIC DNA]</scope>
    <source>
        <strain evidence="4 5">CBS 223.65</strain>
    </source>
</reference>
<feature type="transmembrane region" description="Helical" evidence="3">
    <location>
        <begin position="159"/>
        <end position="183"/>
    </location>
</feature>
<dbReference type="KEGG" id="spar:SPRG_00169"/>
<feature type="transmembrane region" description="Helical" evidence="3">
    <location>
        <begin position="20"/>
        <end position="42"/>
    </location>
</feature>